<feature type="domain" description="Tail spike" evidence="1">
    <location>
        <begin position="112"/>
        <end position="295"/>
    </location>
</feature>
<organism evidence="3 4">
    <name type="scientific">Pediococcus stilesii</name>
    <dbReference type="NCBI Taxonomy" id="331679"/>
    <lineage>
        <taxon>Bacteria</taxon>
        <taxon>Bacillati</taxon>
        <taxon>Bacillota</taxon>
        <taxon>Bacilli</taxon>
        <taxon>Lactobacillales</taxon>
        <taxon>Lactobacillaceae</taxon>
        <taxon>Pediococcus</taxon>
    </lineage>
</organism>
<dbReference type="OrthoDB" id="2404328at2"/>
<dbReference type="Proteomes" id="UP000305541">
    <property type="component" value="Unassembled WGS sequence"/>
</dbReference>
<evidence type="ECO:0000313" key="4">
    <source>
        <dbReference type="Proteomes" id="UP000305541"/>
    </source>
</evidence>
<gene>
    <name evidence="3" type="ORF">FEZ51_02185</name>
</gene>
<accession>A0A5R9BXP6</accession>
<reference evidence="3 4" key="1">
    <citation type="submission" date="2019-05" db="EMBL/GenBank/DDBJ databases">
        <title>The metagenome of a microbial culture collection derived from dairy environment covers the genomic content of the human microbiome.</title>
        <authorList>
            <person name="Roder T."/>
            <person name="Wuthrich D."/>
            <person name="Sattari Z."/>
            <person name="Von Ah U."/>
            <person name="Bar C."/>
            <person name="Ronchi F."/>
            <person name="Macpherson A.J."/>
            <person name="Ganal-Vonarburg S.C."/>
            <person name="Bruggmann R."/>
            <person name="Vergeres G."/>
        </authorList>
    </citation>
    <scope>NUCLEOTIDE SEQUENCE [LARGE SCALE GENOMIC DNA]</scope>
    <source>
        <strain evidence="3 4">FAM 18815</strain>
    </source>
</reference>
<dbReference type="EMBL" id="VBTH01000002">
    <property type="protein sequence ID" value="TLQ05486.1"/>
    <property type="molecule type" value="Genomic_DNA"/>
</dbReference>
<dbReference type="Pfam" id="PF06605">
    <property type="entry name" value="Prophage_tail"/>
    <property type="match status" value="1"/>
</dbReference>
<evidence type="ECO:0000259" key="1">
    <source>
        <dbReference type="Pfam" id="PF06605"/>
    </source>
</evidence>
<dbReference type="Gene3D" id="3.55.50.40">
    <property type="match status" value="1"/>
</dbReference>
<evidence type="ECO:0000259" key="2">
    <source>
        <dbReference type="Pfam" id="PF18994"/>
    </source>
</evidence>
<dbReference type="InterPro" id="IPR044051">
    <property type="entry name" value="Prophage_tail_N"/>
</dbReference>
<dbReference type="RefSeq" id="WP_138473830.1">
    <property type="nucleotide sequence ID" value="NZ_VBTH01000002.1"/>
</dbReference>
<sequence>MNGYPKIVVRDKDVNPTFSEVVLGVDPATVSWDRTLNETYSLTFTAYEYALTNAAFNMLTIGHWIVWNGQIYQISNMESDEESGIYYKNITAINAWFATKRIQISYYKAGKQDYHASELLKYAFDGNKYGYSYELMADDKPTVNIENLGEVSAYQILTNYIIGELHLSVIPDGKLLKIMSLDDLKRDTGQTLFYYHNTSQISAQFDIESIVNCINVYGKVKDANKHTYDFQTVIKDDNSIRLFGECWGEAIHDDEITDQKSAQAAAADTLSPTPEVSMSTDLIGVTAELGDVFKLKTFMGDDVADFFEMGVMATQITSTPYTGDPDTVSWSKGMNNIPDIKTFIDIQAKQANNTTKLSKLETNQNQMSGKINTAYEDRLSGRLINSDYKIVQLEAPIDNADLGLIKGQAYSVATRPEAVEGLSNFIKGSFKVATTSSDGLFGKTDKQKLDSISTEPPSEVKLKSPDGSIFMLSISNDGTISAKKQ</sequence>
<evidence type="ECO:0008006" key="5">
    <source>
        <dbReference type="Google" id="ProtNLM"/>
    </source>
</evidence>
<evidence type="ECO:0000313" key="3">
    <source>
        <dbReference type="EMBL" id="TLQ05486.1"/>
    </source>
</evidence>
<feature type="domain" description="Prophage endopeptidase tail N-terminal" evidence="2">
    <location>
        <begin position="13"/>
        <end position="92"/>
    </location>
</feature>
<comment type="caution">
    <text evidence="3">The sequence shown here is derived from an EMBL/GenBank/DDBJ whole genome shotgun (WGS) entry which is preliminary data.</text>
</comment>
<name>A0A5R9BXP6_9LACO</name>
<dbReference type="Pfam" id="PF18994">
    <property type="entry name" value="Prophage_tailD1"/>
    <property type="match status" value="1"/>
</dbReference>
<proteinExistence type="predicted"/>
<dbReference type="InterPro" id="IPR010572">
    <property type="entry name" value="Tail_dom"/>
</dbReference>
<dbReference type="Gene3D" id="6.20.110.10">
    <property type="match status" value="1"/>
</dbReference>
<protein>
    <recommendedName>
        <fullName evidence="5">Prophage tail endopeptidase domain-containing protein</fullName>
    </recommendedName>
</protein>
<dbReference type="AlphaFoldDB" id="A0A5R9BXP6"/>